<organism evidence="4 5">
    <name type="scientific">Spodoptera exigua</name>
    <name type="common">Beet armyworm</name>
    <name type="synonym">Noctua fulgens</name>
    <dbReference type="NCBI Taxonomy" id="7107"/>
    <lineage>
        <taxon>Eukaryota</taxon>
        <taxon>Metazoa</taxon>
        <taxon>Ecdysozoa</taxon>
        <taxon>Arthropoda</taxon>
        <taxon>Hexapoda</taxon>
        <taxon>Insecta</taxon>
        <taxon>Pterygota</taxon>
        <taxon>Neoptera</taxon>
        <taxon>Endopterygota</taxon>
        <taxon>Lepidoptera</taxon>
        <taxon>Glossata</taxon>
        <taxon>Ditrysia</taxon>
        <taxon>Noctuoidea</taxon>
        <taxon>Noctuidae</taxon>
        <taxon>Amphipyrinae</taxon>
        <taxon>Spodoptera</taxon>
    </lineage>
</organism>
<dbReference type="EMBL" id="JACKWZ010000234">
    <property type="protein sequence ID" value="KAF9411130.1"/>
    <property type="molecule type" value="Genomic_DNA"/>
</dbReference>
<dbReference type="PANTHER" id="PTHR47577">
    <property type="entry name" value="THAP DOMAIN-CONTAINING PROTEIN 6"/>
    <property type="match status" value="1"/>
</dbReference>
<dbReference type="Pfam" id="PF21788">
    <property type="entry name" value="TNP-like_GBD"/>
    <property type="match status" value="1"/>
</dbReference>
<gene>
    <name evidence="4" type="ORF">HW555_009992</name>
</gene>
<dbReference type="AlphaFoldDB" id="A0A835L300"/>
<accession>A0A835L300</accession>
<keyword evidence="5" id="KW-1185">Reference proteome</keyword>
<dbReference type="InterPro" id="IPR048366">
    <property type="entry name" value="TNP-like_GBD"/>
</dbReference>
<feature type="region of interest" description="Disordered" evidence="2">
    <location>
        <begin position="667"/>
        <end position="719"/>
    </location>
</feature>
<feature type="coiled-coil region" evidence="1">
    <location>
        <begin position="258"/>
        <end position="292"/>
    </location>
</feature>
<evidence type="ECO:0000259" key="3">
    <source>
        <dbReference type="Pfam" id="PF21788"/>
    </source>
</evidence>
<dbReference type="Proteomes" id="UP000648187">
    <property type="component" value="Unassembled WGS sequence"/>
</dbReference>
<evidence type="ECO:0000313" key="5">
    <source>
        <dbReference type="Proteomes" id="UP000648187"/>
    </source>
</evidence>
<reference evidence="4" key="1">
    <citation type="submission" date="2020-08" db="EMBL/GenBank/DDBJ databases">
        <title>Spodoptera exigua strain:BAW_Kor-Di-RS1 Genome sequencing and assembly.</title>
        <authorList>
            <person name="Kim J."/>
            <person name="Nam H.Y."/>
            <person name="Kwon M."/>
            <person name="Choi J.H."/>
            <person name="Cho S.R."/>
            <person name="Kim G.-H."/>
        </authorList>
    </citation>
    <scope>NUCLEOTIDE SEQUENCE</scope>
    <source>
        <strain evidence="4">BAW_Kor-Di-RS1</strain>
        <tissue evidence="4">Whole-body</tissue>
    </source>
</reference>
<feature type="domain" description="Transposable element P transposase-like GTP-binding insertion" evidence="3">
    <location>
        <begin position="335"/>
        <end position="438"/>
    </location>
</feature>
<protein>
    <recommendedName>
        <fullName evidence="3">Transposable element P transposase-like GTP-binding insertion domain-containing protein</fullName>
    </recommendedName>
</protein>
<evidence type="ECO:0000313" key="4">
    <source>
        <dbReference type="EMBL" id="KAF9411130.1"/>
    </source>
</evidence>
<dbReference type="PANTHER" id="PTHR47577:SF2">
    <property type="entry name" value="THAP DOMAIN CONTAINING 9"/>
    <property type="match status" value="1"/>
</dbReference>
<evidence type="ECO:0000256" key="2">
    <source>
        <dbReference type="SAM" id="MobiDB-lite"/>
    </source>
</evidence>
<sequence>MLYLATGSSFAELQYGYKIGKSTISGIIKQDKTRQGGKLVKKGFTPQKLYKNEYKNICPGSTKFEKQQKTETYDRTLDREYEDTSQSTRTIPSCRLEPHYDAKVLDLNPSFANGSRIYNLDETSTTTVQRPHKVLAAKGRSVCKSSSFMFRLWGLIIIPPNENSRSTGAELGKQTTNSCNAIINKPSYVAISASVQNCEGTQDLQAQASSSTLLTLTPKRDKNLKRKYTEESVMSSSNASTPRKRKLQKIIVNKECLIKKQRLKIRRIQAQNRRLKKKFNKMQDVLNDLQKKFSLQDEDISVLKNLNVKIQELTNRMIAKSTGGGPSKQKYSPALHKDGNTIEWRFLEQLNNLQMKEGFHLANKLRYHHVHFQNNKMKVKLATQLFSLSVADAIDFCRDQLNLPSFKNSESTTFFLRIINNMFDIFNSRNTYEYNFKKALTESNAAMLLNYLDMATTYLSELRTEEGTLLTKSLRYIAHILIKKIDCDICIGALLSNSINEDHKFIVAKDKGESVIKIYTENLRNINKKMLMAKIMRHFVGSEIFKNIIYHQIGQYPTANHVTDLTKAIVEKYINLQAQVTTQASVAHQRNLELELRIWDIKSNTITGRNFLLSDVTAVWMHGQVTINKWKQRVALTTLTNNDEICVPCYLRAQRVLGSSQRSSTLVTPSTFRQSDTQPEQQTEVVPSTSRNLIDETSAEQISPATFTDDTAEDEEVTSAEQITLPTLRRAADTARRCMFLESNDSEKRQETQLDFQNPQSIDDHLFKYWFGRTKPEFNEVLVEEPQLNDGKMKNGFSALLCKMRTGGSDERITALFQIQEGLSRII</sequence>
<evidence type="ECO:0000256" key="1">
    <source>
        <dbReference type="SAM" id="Coils"/>
    </source>
</evidence>
<comment type="caution">
    <text evidence="4">The sequence shown here is derived from an EMBL/GenBank/DDBJ whole genome shotgun (WGS) entry which is preliminary data.</text>
</comment>
<proteinExistence type="predicted"/>
<keyword evidence="1" id="KW-0175">Coiled coil</keyword>
<name>A0A835L300_SPOEX</name>
<feature type="compositionally biased region" description="Polar residues" evidence="2">
    <location>
        <begin position="667"/>
        <end position="692"/>
    </location>
</feature>
<feature type="compositionally biased region" description="Polar residues" evidence="2">
    <location>
        <begin position="699"/>
        <end position="709"/>
    </location>
</feature>